<keyword evidence="4" id="KW-1185">Reference proteome</keyword>
<proteinExistence type="predicted"/>
<dbReference type="AlphaFoldDB" id="A0A8T0CIN5"/>
<dbReference type="Proteomes" id="UP000806378">
    <property type="component" value="Unassembled WGS sequence"/>
</dbReference>
<dbReference type="PANTHER" id="PTHR37706:SF2">
    <property type="entry name" value="TRANSMEMBRANE PROTEIN"/>
    <property type="match status" value="1"/>
</dbReference>
<feature type="region of interest" description="Disordered" evidence="1">
    <location>
        <begin position="52"/>
        <end position="97"/>
    </location>
</feature>
<dbReference type="OrthoDB" id="786429at2759"/>
<reference evidence="3" key="1">
    <citation type="submission" date="2020-05" db="EMBL/GenBank/DDBJ databases">
        <title>WGS assembly of Corymbia citriodora subspecies variegata.</title>
        <authorList>
            <person name="Barry K."/>
            <person name="Hundley H."/>
            <person name="Shu S."/>
            <person name="Jenkins J."/>
            <person name="Grimwood J."/>
            <person name="Baten A."/>
        </authorList>
    </citation>
    <scope>NUCLEOTIDE SEQUENCE</scope>
    <source>
        <strain evidence="3">CV2-018</strain>
    </source>
</reference>
<feature type="compositionally biased region" description="Low complexity" evidence="1">
    <location>
        <begin position="19"/>
        <end position="31"/>
    </location>
</feature>
<sequence>MPILSPPALIHAPPPPSSVLPLLSSSSSSSFPISASPFHAFHFEANRASSPPINLGRPSLPSPLSPSARPRPHRPLGAARGQPSPPESGPPPEIGSRGLRSVAASLSRLQDSVQIFFAVLFWMSLFFWASAWDRRNRPSKGSRSRR</sequence>
<dbReference type="PANTHER" id="PTHR37706">
    <property type="entry name" value="TRANSMEMBRANE PROTEIN"/>
    <property type="match status" value="1"/>
</dbReference>
<feature type="transmembrane region" description="Helical" evidence="2">
    <location>
        <begin position="115"/>
        <end position="132"/>
    </location>
</feature>
<evidence type="ECO:0000256" key="1">
    <source>
        <dbReference type="SAM" id="MobiDB-lite"/>
    </source>
</evidence>
<keyword evidence="2" id="KW-0472">Membrane</keyword>
<organism evidence="3 4">
    <name type="scientific">Corymbia citriodora subsp. variegata</name>
    <dbReference type="NCBI Taxonomy" id="360336"/>
    <lineage>
        <taxon>Eukaryota</taxon>
        <taxon>Viridiplantae</taxon>
        <taxon>Streptophyta</taxon>
        <taxon>Embryophyta</taxon>
        <taxon>Tracheophyta</taxon>
        <taxon>Spermatophyta</taxon>
        <taxon>Magnoliopsida</taxon>
        <taxon>eudicotyledons</taxon>
        <taxon>Gunneridae</taxon>
        <taxon>Pentapetalae</taxon>
        <taxon>rosids</taxon>
        <taxon>malvids</taxon>
        <taxon>Myrtales</taxon>
        <taxon>Myrtaceae</taxon>
        <taxon>Myrtoideae</taxon>
        <taxon>Eucalypteae</taxon>
        <taxon>Corymbia</taxon>
    </lineage>
</organism>
<keyword evidence="2" id="KW-1133">Transmembrane helix</keyword>
<evidence type="ECO:0000313" key="4">
    <source>
        <dbReference type="Proteomes" id="UP000806378"/>
    </source>
</evidence>
<keyword evidence="2" id="KW-0812">Transmembrane</keyword>
<feature type="compositionally biased region" description="Pro residues" evidence="1">
    <location>
        <begin position="83"/>
        <end position="93"/>
    </location>
</feature>
<dbReference type="EMBL" id="MU090693">
    <property type="protein sequence ID" value="KAF7847561.1"/>
    <property type="molecule type" value="Genomic_DNA"/>
</dbReference>
<feature type="compositionally biased region" description="Low complexity" evidence="1">
    <location>
        <begin position="1"/>
        <end position="11"/>
    </location>
</feature>
<dbReference type="Gramene" id="rna-gnl|WGS:JABURB|Cocit.L2839.1">
    <property type="protein sequence ID" value="cds-KAF7847561.1"/>
    <property type="gene ID" value="gene-BT93_L2839"/>
</dbReference>
<name>A0A8T0CIN5_CORYI</name>
<protein>
    <submittedName>
        <fullName evidence="3">Uncharacterized protein</fullName>
    </submittedName>
</protein>
<accession>A0A8T0CIN5</accession>
<comment type="caution">
    <text evidence="3">The sequence shown here is derived from an EMBL/GenBank/DDBJ whole genome shotgun (WGS) entry which is preliminary data.</text>
</comment>
<feature type="region of interest" description="Disordered" evidence="1">
    <location>
        <begin position="1"/>
        <end position="31"/>
    </location>
</feature>
<gene>
    <name evidence="3" type="ORF">BT93_L2839</name>
</gene>
<evidence type="ECO:0000256" key="2">
    <source>
        <dbReference type="SAM" id="Phobius"/>
    </source>
</evidence>
<evidence type="ECO:0000313" key="3">
    <source>
        <dbReference type="EMBL" id="KAF7847561.1"/>
    </source>
</evidence>